<feature type="region of interest" description="Disordered" evidence="1">
    <location>
        <begin position="45"/>
        <end position="65"/>
    </location>
</feature>
<organism evidence="2 3">
    <name type="scientific">Ktedonosporobacter rubrisoli</name>
    <dbReference type="NCBI Taxonomy" id="2509675"/>
    <lineage>
        <taxon>Bacteria</taxon>
        <taxon>Bacillati</taxon>
        <taxon>Chloroflexota</taxon>
        <taxon>Ktedonobacteria</taxon>
        <taxon>Ktedonobacterales</taxon>
        <taxon>Ktedonosporobacteraceae</taxon>
        <taxon>Ktedonosporobacter</taxon>
    </lineage>
</organism>
<name>A0A4P6K3T3_KTERU</name>
<protein>
    <submittedName>
        <fullName evidence="2">Uncharacterized protein</fullName>
    </submittedName>
</protein>
<dbReference type="Proteomes" id="UP000290365">
    <property type="component" value="Chromosome"/>
</dbReference>
<proteinExistence type="predicted"/>
<evidence type="ECO:0000313" key="3">
    <source>
        <dbReference type="Proteomes" id="UP000290365"/>
    </source>
</evidence>
<keyword evidence="3" id="KW-1185">Reference proteome</keyword>
<accession>A0A4P6K3T3</accession>
<dbReference type="AlphaFoldDB" id="A0A4P6K3T3"/>
<gene>
    <name evidence="2" type="ORF">EPA93_43335</name>
</gene>
<evidence type="ECO:0000256" key="1">
    <source>
        <dbReference type="SAM" id="MobiDB-lite"/>
    </source>
</evidence>
<sequence>MAMTIQVTINRCPNCRVIIAVDSSGCQRIRWSCDDWHPEVFQLLERQDEKETEEEPLEISDSSQF</sequence>
<dbReference type="KEGG" id="kbs:EPA93_43335"/>
<reference evidence="2 3" key="1">
    <citation type="submission" date="2019-01" db="EMBL/GenBank/DDBJ databases">
        <title>Ktedonosporobacter rubrisoli SCAWS-G2.</title>
        <authorList>
            <person name="Huang Y."/>
            <person name="Yan B."/>
        </authorList>
    </citation>
    <scope>NUCLEOTIDE SEQUENCE [LARGE SCALE GENOMIC DNA]</scope>
    <source>
        <strain evidence="2 3">SCAWS-G2</strain>
    </source>
</reference>
<dbReference type="EMBL" id="CP035758">
    <property type="protein sequence ID" value="QBD82450.1"/>
    <property type="molecule type" value="Genomic_DNA"/>
</dbReference>
<evidence type="ECO:0000313" key="2">
    <source>
        <dbReference type="EMBL" id="QBD82450.1"/>
    </source>
</evidence>